<name>A0A939P671_9ACTN</name>
<evidence type="ECO:0000256" key="4">
    <source>
        <dbReference type="ARBA" id="ARBA00023002"/>
    </source>
</evidence>
<evidence type="ECO:0000256" key="1">
    <source>
        <dbReference type="ARBA" id="ARBA00001970"/>
    </source>
</evidence>
<dbReference type="EMBL" id="JAGEOJ010000001">
    <property type="protein sequence ID" value="MBO2446045.1"/>
    <property type="molecule type" value="Genomic_DNA"/>
</dbReference>
<evidence type="ECO:0000313" key="10">
    <source>
        <dbReference type="EMBL" id="MBO2446045.1"/>
    </source>
</evidence>
<evidence type="ECO:0000256" key="7">
    <source>
        <dbReference type="SAM" id="MobiDB-lite"/>
    </source>
</evidence>
<dbReference type="AlphaFoldDB" id="A0A939P671"/>
<comment type="caution">
    <text evidence="10">The sequence shown here is derived from an EMBL/GenBank/DDBJ whole genome shotgun (WGS) entry which is preliminary data.</text>
</comment>
<reference evidence="10" key="1">
    <citation type="submission" date="2021-03" db="EMBL/GenBank/DDBJ databases">
        <authorList>
            <person name="Kanchanasin P."/>
            <person name="Saeng-In P."/>
            <person name="Phongsopitanun W."/>
            <person name="Yuki M."/>
            <person name="Kudo T."/>
            <person name="Ohkuma M."/>
            <person name="Tanasupawat S."/>
        </authorList>
    </citation>
    <scope>NUCLEOTIDE SEQUENCE</scope>
    <source>
        <strain evidence="10">GKU 128</strain>
    </source>
</reference>
<dbReference type="Pfam" id="PF20628">
    <property type="entry name" value="Dyp_perox_C"/>
    <property type="match status" value="1"/>
</dbReference>
<dbReference type="NCBIfam" id="TIGR01413">
    <property type="entry name" value="Dyp_perox_fam"/>
    <property type="match status" value="1"/>
</dbReference>
<feature type="region of interest" description="Disordered" evidence="7">
    <location>
        <begin position="313"/>
        <end position="369"/>
    </location>
</feature>
<dbReference type="PROSITE" id="PS51404">
    <property type="entry name" value="DYP_PEROXIDASE"/>
    <property type="match status" value="1"/>
</dbReference>
<feature type="domain" description="Dyp-type peroxidase N-terminal" evidence="8">
    <location>
        <begin position="13"/>
        <end position="140"/>
    </location>
</feature>
<dbReference type="PANTHER" id="PTHR30521">
    <property type="entry name" value="DEFERROCHELATASE/PEROXIDASE"/>
    <property type="match status" value="1"/>
</dbReference>
<evidence type="ECO:0000256" key="5">
    <source>
        <dbReference type="ARBA" id="ARBA00023004"/>
    </source>
</evidence>
<protein>
    <submittedName>
        <fullName evidence="10">Dyp-type peroxidase</fullName>
    </submittedName>
</protein>
<evidence type="ECO:0000313" key="11">
    <source>
        <dbReference type="Proteomes" id="UP000669179"/>
    </source>
</evidence>
<evidence type="ECO:0000259" key="8">
    <source>
        <dbReference type="Pfam" id="PF04261"/>
    </source>
</evidence>
<gene>
    <name evidence="10" type="ORF">J4573_03015</name>
</gene>
<dbReference type="Pfam" id="PF04261">
    <property type="entry name" value="Dyp_perox_N"/>
    <property type="match status" value="1"/>
</dbReference>
<feature type="compositionally biased region" description="Low complexity" evidence="7">
    <location>
        <begin position="317"/>
        <end position="335"/>
    </location>
</feature>
<evidence type="ECO:0000259" key="9">
    <source>
        <dbReference type="Pfam" id="PF20628"/>
    </source>
</evidence>
<proteinExistence type="inferred from homology"/>
<evidence type="ECO:0000256" key="6">
    <source>
        <dbReference type="ARBA" id="ARBA00025737"/>
    </source>
</evidence>
<dbReference type="Proteomes" id="UP000669179">
    <property type="component" value="Unassembled WGS sequence"/>
</dbReference>
<evidence type="ECO:0000256" key="2">
    <source>
        <dbReference type="ARBA" id="ARBA00022559"/>
    </source>
</evidence>
<dbReference type="GO" id="GO:0020037">
    <property type="term" value="F:heme binding"/>
    <property type="evidence" value="ECO:0007669"/>
    <property type="project" value="InterPro"/>
</dbReference>
<dbReference type="SUPFAM" id="SSF54909">
    <property type="entry name" value="Dimeric alpha+beta barrel"/>
    <property type="match status" value="1"/>
</dbReference>
<accession>A0A939P671</accession>
<keyword evidence="3" id="KW-0479">Metal-binding</keyword>
<keyword evidence="5" id="KW-0408">Iron</keyword>
<feature type="domain" description="Dyp-type peroxidase C-terminal" evidence="9">
    <location>
        <begin position="143"/>
        <end position="307"/>
    </location>
</feature>
<keyword evidence="11" id="KW-1185">Reference proteome</keyword>
<dbReference type="InterPro" id="IPR011008">
    <property type="entry name" value="Dimeric_a/b-barrel"/>
</dbReference>
<dbReference type="GO" id="GO:0004601">
    <property type="term" value="F:peroxidase activity"/>
    <property type="evidence" value="ECO:0007669"/>
    <property type="project" value="UniProtKB-KW"/>
</dbReference>
<dbReference type="InterPro" id="IPR048328">
    <property type="entry name" value="Dyp_perox_C"/>
</dbReference>
<comment type="cofactor">
    <cofactor evidence="1">
        <name>heme b</name>
        <dbReference type="ChEBI" id="CHEBI:60344"/>
    </cofactor>
</comment>
<dbReference type="PANTHER" id="PTHR30521:SF0">
    <property type="entry name" value="DYP-TYPE PEROXIDASE FAMILY PROTEIN"/>
    <property type="match status" value="1"/>
</dbReference>
<dbReference type="RefSeq" id="WP_208253617.1">
    <property type="nucleotide sequence ID" value="NZ_JAGEOJ010000001.1"/>
</dbReference>
<dbReference type="GO" id="GO:0046872">
    <property type="term" value="F:metal ion binding"/>
    <property type="evidence" value="ECO:0007669"/>
    <property type="project" value="UniProtKB-KW"/>
</dbReference>
<feature type="compositionally biased region" description="Polar residues" evidence="7">
    <location>
        <begin position="343"/>
        <end position="355"/>
    </location>
</feature>
<dbReference type="InterPro" id="IPR006314">
    <property type="entry name" value="Dyp_peroxidase"/>
</dbReference>
<keyword evidence="4" id="KW-0560">Oxidoreductase</keyword>
<comment type="similarity">
    <text evidence="6">Belongs to the DyP-type peroxidase family.</text>
</comment>
<sequence length="369" mass="39968">MVEPRPEEQPEPQPVLSPLTHAAIFLVLTIRPGGEDAVRDVLSDLAALGRSVGFRAPEDGLACVAGIGSEAWDRLFSGPRPAELHPFKALAGPQIAPSTPGDLLFHIRARRMDLCFELAYRINERLAGAVTVADEVQGFKFFDERDLLGFVDGTENPAGRDARIAAFVGDEDPDFTRGSYVHVQKYIHDMAGWDALSVEAQEHAMGRTKLSDIELPDDVKPSDSHVALTTIEEPDGTERQIVRYNMPFGSFESGRFGLYFIGYCGTPAVTELMLERMFIGDPPGNSDRILEFSTAVTGSMFFCPTADFLDDLPDPPGAAAVAVPEPANEPASEPATEPDDEPSSQPAEEPSTTADRSLGIGSLKRSIRP</sequence>
<dbReference type="InterPro" id="IPR048327">
    <property type="entry name" value="Dyp_perox_N"/>
</dbReference>
<dbReference type="GO" id="GO:0005829">
    <property type="term" value="C:cytosol"/>
    <property type="evidence" value="ECO:0007669"/>
    <property type="project" value="TreeGrafter"/>
</dbReference>
<organism evidence="10 11">
    <name type="scientific">Actinomadura barringtoniae</name>
    <dbReference type="NCBI Taxonomy" id="1427535"/>
    <lineage>
        <taxon>Bacteria</taxon>
        <taxon>Bacillati</taxon>
        <taxon>Actinomycetota</taxon>
        <taxon>Actinomycetes</taxon>
        <taxon>Streptosporangiales</taxon>
        <taxon>Thermomonosporaceae</taxon>
        <taxon>Actinomadura</taxon>
    </lineage>
</organism>
<keyword evidence="2 10" id="KW-0575">Peroxidase</keyword>
<evidence type="ECO:0000256" key="3">
    <source>
        <dbReference type="ARBA" id="ARBA00022723"/>
    </source>
</evidence>